<feature type="transmembrane region" description="Helical" evidence="1">
    <location>
        <begin position="46"/>
        <end position="66"/>
    </location>
</feature>
<feature type="transmembrane region" description="Helical" evidence="1">
    <location>
        <begin position="78"/>
        <end position="97"/>
    </location>
</feature>
<comment type="caution">
    <text evidence="2">The sequence shown here is derived from an EMBL/GenBank/DDBJ whole genome shotgun (WGS) entry which is preliminary data.</text>
</comment>
<feature type="transmembrane region" description="Helical" evidence="1">
    <location>
        <begin position="358"/>
        <end position="382"/>
    </location>
</feature>
<feature type="transmembrane region" description="Helical" evidence="1">
    <location>
        <begin position="166"/>
        <end position="189"/>
    </location>
</feature>
<feature type="transmembrane region" description="Helical" evidence="1">
    <location>
        <begin position="265"/>
        <end position="285"/>
    </location>
</feature>
<keyword evidence="1" id="KW-0472">Membrane</keyword>
<feature type="transmembrane region" description="Helical" evidence="1">
    <location>
        <begin position="196"/>
        <end position="215"/>
    </location>
</feature>
<dbReference type="OrthoDB" id="485467at2"/>
<dbReference type="AlphaFoldDB" id="A0A402BK16"/>
<reference evidence="3" key="1">
    <citation type="submission" date="2018-12" db="EMBL/GenBank/DDBJ databases">
        <title>Tengunoibacter tsumagoiensis gen. nov., sp. nov., Dictyobacter kobayashii sp. nov., D. alpinus sp. nov., and D. joshuensis sp. nov. and description of Dictyobacteraceae fam. nov. within the order Ktedonobacterales isolated from Tengu-no-mugimeshi.</title>
        <authorList>
            <person name="Wang C.M."/>
            <person name="Zheng Y."/>
            <person name="Sakai Y."/>
            <person name="Toyoda A."/>
            <person name="Minakuchi Y."/>
            <person name="Abe K."/>
            <person name="Yokota A."/>
            <person name="Yabe S."/>
        </authorList>
    </citation>
    <scope>NUCLEOTIDE SEQUENCE [LARGE SCALE GENOMIC DNA]</scope>
    <source>
        <strain evidence="3">Uno16</strain>
    </source>
</reference>
<dbReference type="RefSeq" id="WP_126631630.1">
    <property type="nucleotide sequence ID" value="NZ_BIFT01000002.1"/>
</dbReference>
<keyword evidence="3" id="KW-1185">Reference proteome</keyword>
<proteinExistence type="predicted"/>
<feature type="transmembrane region" description="Helical" evidence="1">
    <location>
        <begin position="227"/>
        <end position="253"/>
    </location>
</feature>
<protein>
    <submittedName>
        <fullName evidence="2">Uncharacterized protein</fullName>
    </submittedName>
</protein>
<evidence type="ECO:0000256" key="1">
    <source>
        <dbReference type="SAM" id="Phobius"/>
    </source>
</evidence>
<gene>
    <name evidence="2" type="ORF">KDA_71760</name>
</gene>
<name>A0A402BK16_9CHLR</name>
<dbReference type="EMBL" id="BIFT01000002">
    <property type="protein sequence ID" value="GCE31692.1"/>
    <property type="molecule type" value="Genomic_DNA"/>
</dbReference>
<keyword evidence="1" id="KW-0812">Transmembrane</keyword>
<feature type="transmembrane region" description="Helical" evidence="1">
    <location>
        <begin position="142"/>
        <end position="160"/>
    </location>
</feature>
<dbReference type="Proteomes" id="UP000287171">
    <property type="component" value="Unassembled WGS sequence"/>
</dbReference>
<accession>A0A402BK16</accession>
<keyword evidence="1" id="KW-1133">Transmembrane helix</keyword>
<evidence type="ECO:0000313" key="2">
    <source>
        <dbReference type="EMBL" id="GCE31692.1"/>
    </source>
</evidence>
<organism evidence="2 3">
    <name type="scientific">Dictyobacter alpinus</name>
    <dbReference type="NCBI Taxonomy" id="2014873"/>
    <lineage>
        <taxon>Bacteria</taxon>
        <taxon>Bacillati</taxon>
        <taxon>Chloroflexota</taxon>
        <taxon>Ktedonobacteria</taxon>
        <taxon>Ktedonobacterales</taxon>
        <taxon>Dictyobacteraceae</taxon>
        <taxon>Dictyobacter</taxon>
    </lineage>
</organism>
<sequence>MEVQSSIQDVEGIPFTKRASLLRAQDLYQNDPLLVLLKDRLALNSFLLLVIGIVISSVCFYVFYSLPGTGHGLANQPLFAVLEIATATLFLVAYLWLPEMVATLFHQLWSTEILKGPVNGDDADLFYAQFIKGLLKWVNHPLWTIGTLVFVIIYLLNRFFVGGPPFLSYIPLWLQLVTVVFDGMIAYTAIMTIMRLLVAMIALNRIFHLFTIHINPLHPDDVGGLGIMGSLVWLSVCIMLASTLTFVQTIELLTYRSIFSSTLDLLVLIIAYAVVTPNVILGWLITPHTFMLKVRDEILKPLIDEFDTIVNHPQAFAKDDVAGITADNNRLTAIKQRYDLIVDIFPTWPLEVKQIRRIVATLTLPAVISLIPNIINVVNFILKRL</sequence>
<evidence type="ECO:0000313" key="3">
    <source>
        <dbReference type="Proteomes" id="UP000287171"/>
    </source>
</evidence>